<evidence type="ECO:0000313" key="2">
    <source>
        <dbReference type="Proteomes" id="UP000276055"/>
    </source>
</evidence>
<dbReference type="Proteomes" id="UP000276055">
    <property type="component" value="Unassembled WGS sequence"/>
</dbReference>
<dbReference type="OrthoDB" id="3255669at2"/>
<organism evidence="1 2">
    <name type="scientific">Arthrobacter oryzae</name>
    <dbReference type="NCBI Taxonomy" id="409290"/>
    <lineage>
        <taxon>Bacteria</taxon>
        <taxon>Bacillati</taxon>
        <taxon>Actinomycetota</taxon>
        <taxon>Actinomycetes</taxon>
        <taxon>Micrococcales</taxon>
        <taxon>Micrococcaceae</taxon>
        <taxon>Arthrobacter</taxon>
    </lineage>
</organism>
<comment type="caution">
    <text evidence="1">The sequence shown here is derived from an EMBL/GenBank/DDBJ whole genome shotgun (WGS) entry which is preliminary data.</text>
</comment>
<dbReference type="RefSeq" id="WP_120951991.1">
    <property type="nucleotide sequence ID" value="NZ_RBIR01000003.1"/>
</dbReference>
<dbReference type="Gene3D" id="3.30.530.20">
    <property type="match status" value="1"/>
</dbReference>
<dbReference type="SUPFAM" id="SSF55961">
    <property type="entry name" value="Bet v1-like"/>
    <property type="match status" value="1"/>
</dbReference>
<evidence type="ECO:0008006" key="3">
    <source>
        <dbReference type="Google" id="ProtNLM"/>
    </source>
</evidence>
<accession>A0A495ES18</accession>
<gene>
    <name evidence="1" type="ORF">C8D78_1588</name>
</gene>
<protein>
    <recommendedName>
        <fullName evidence="3">SRPBCC family protein</fullName>
    </recommendedName>
</protein>
<dbReference type="InterPro" id="IPR023393">
    <property type="entry name" value="START-like_dom_sf"/>
</dbReference>
<evidence type="ECO:0000313" key="1">
    <source>
        <dbReference type="EMBL" id="RKR19780.1"/>
    </source>
</evidence>
<name>A0A495ES18_9MICC</name>
<dbReference type="EMBL" id="RBIR01000003">
    <property type="protein sequence ID" value="RKR19780.1"/>
    <property type="molecule type" value="Genomic_DNA"/>
</dbReference>
<dbReference type="AlphaFoldDB" id="A0A495ES18"/>
<reference evidence="1 2" key="1">
    <citation type="submission" date="2018-10" db="EMBL/GenBank/DDBJ databases">
        <title>Genomic Encyclopedia of Type Strains, Phase IV (KMG-IV): sequencing the most valuable type-strain genomes for metagenomic binning, comparative biology and taxonomic classification.</title>
        <authorList>
            <person name="Goeker M."/>
        </authorList>
    </citation>
    <scope>NUCLEOTIDE SEQUENCE [LARGE SCALE GENOMIC DNA]</scope>
    <source>
        <strain evidence="1 2">DSM 25586</strain>
    </source>
</reference>
<sequence length="194" mass="20728">MNTGFLGVGPSAEEVRAFMPGDALVAAPDVVMDRGFDLAAPPETVWPWIAQLGKERSGWYLPRWAEALIPGRRRALRSIDPALQDLRVGDVIADWGGPGATFEIAAVDPPRVLVHRSQRGALAVSWAIVLRPVPGAGPPRGDGPGAGAGTRVHFRLRLSGVNRRRLVEIGGGLFDLLTIAGLAAGLRERLRAIR</sequence>
<proteinExistence type="predicted"/>